<evidence type="ECO:0000313" key="1">
    <source>
        <dbReference type="EMBL" id="ODM04972.1"/>
    </source>
</evidence>
<dbReference type="Proteomes" id="UP000094869">
    <property type="component" value="Unassembled WGS sequence"/>
</dbReference>
<evidence type="ECO:0000313" key="2">
    <source>
        <dbReference type="EMBL" id="ODR46497.1"/>
    </source>
</evidence>
<dbReference type="RefSeq" id="WP_069151398.1">
    <property type="nucleotide sequence ID" value="NZ_DBFYTW010000124.1"/>
</dbReference>
<gene>
    <name evidence="2" type="ORF">BEI59_25540</name>
    <name evidence="1" type="ORF">BEI61_00854</name>
    <name evidence="3" type="ORF">BEI63_27430</name>
</gene>
<dbReference type="EMBL" id="MCGH01000002">
    <property type="protein sequence ID" value="ODM04972.1"/>
    <property type="molecule type" value="Genomic_DNA"/>
</dbReference>
<proteinExistence type="predicted"/>
<protein>
    <submittedName>
        <fullName evidence="2">Uncharacterized protein</fullName>
    </submittedName>
</protein>
<dbReference type="OrthoDB" id="933782at2"/>
<organism evidence="2 5">
    <name type="scientific">Eisenbergiella tayi</name>
    <dbReference type="NCBI Taxonomy" id="1432052"/>
    <lineage>
        <taxon>Bacteria</taxon>
        <taxon>Bacillati</taxon>
        <taxon>Bacillota</taxon>
        <taxon>Clostridia</taxon>
        <taxon>Lachnospirales</taxon>
        <taxon>Lachnospiraceae</taxon>
        <taxon>Eisenbergiella</taxon>
    </lineage>
</organism>
<evidence type="ECO:0000313" key="4">
    <source>
        <dbReference type="Proteomes" id="UP000094067"/>
    </source>
</evidence>
<dbReference type="AlphaFoldDB" id="A0A1E3UBE3"/>
<name>A0A1E3UBE3_9FIRM</name>
<dbReference type="EMBL" id="MEHA01000024">
    <property type="protein sequence ID" value="ODR46497.1"/>
    <property type="molecule type" value="Genomic_DNA"/>
</dbReference>
<reference evidence="2 5" key="3">
    <citation type="submission" date="2016-08" db="EMBL/GenBank/DDBJ databases">
        <authorList>
            <person name="Seilhamer J.J."/>
        </authorList>
    </citation>
    <scope>NUCLEOTIDE SEQUENCE [LARGE SCALE GENOMIC DNA]</scope>
    <source>
        <strain evidence="2 5">NML150140-1</strain>
    </source>
</reference>
<keyword evidence="6" id="KW-1185">Reference proteome</keyword>
<sequence length="468" mass="54617">MIDFNELPIRSLEDYDKLFELINKNVIDEQTVYTLKTFLGLNCSRIVIEYPYNDKDFLSTYYCYYSQKFRGFQKKCYRLHIMGESDEYYGYIILRPTVKGTRLGTAYISPVALVDEEAYLMLAGFEAHIMDNKQEIMCFPWMKQEVDISVCAHVAAWTILRYYGTKYHNYADTTMGAVSQKIKTDMGRKTPSNGLTPVQIADLFQEYGFSPIIRGGMKDKNNQFLDEMTAYIESGIPIVGFISPKQHAVSIVGHGKINYGLLDDSDSISKLKDDETGIILHSKLISSLYVMEDNYFAYRKVSKELPTSNSDVDYNLYEIKFAVIPLYEKMQLVYNEVYERYISLVESHTMDWEEIKVSRIYMTSANSLKREAGRNNEMCDELKTIILRLNMSKFVWCIDIAGTDNYKKNLTSGRIIIDSTCSTYEKEPWFLMHDEHQIRYYDEDENENFIIECKIKPYTIYTNNLKRV</sequence>
<reference evidence="3 6" key="2">
    <citation type="submission" date="2016-08" db="EMBL/GenBank/DDBJ databases">
        <title>Characterization of Isolates of Eisenbergiella tayi Derived from Blood Cultures, Using Whole Genome Sequencing.</title>
        <authorList>
            <person name="Bernier A.-M."/>
            <person name="Burdz T."/>
            <person name="Wiebe D."/>
            <person name="Bernard K."/>
        </authorList>
    </citation>
    <scope>NUCLEOTIDE SEQUENCE [LARGE SCALE GENOMIC DNA]</scope>
    <source>
        <strain evidence="3 6">NML120146</strain>
    </source>
</reference>
<evidence type="ECO:0000313" key="5">
    <source>
        <dbReference type="Proteomes" id="UP000094271"/>
    </source>
</evidence>
<evidence type="ECO:0000313" key="6">
    <source>
        <dbReference type="Proteomes" id="UP000094869"/>
    </source>
</evidence>
<accession>A0A1E3UBE3</accession>
<dbReference type="Proteomes" id="UP000094271">
    <property type="component" value="Unassembled WGS sequence"/>
</dbReference>
<evidence type="ECO:0000313" key="3">
    <source>
        <dbReference type="EMBL" id="ODR46530.1"/>
    </source>
</evidence>
<reference evidence="1 4" key="1">
    <citation type="submission" date="2016-07" db="EMBL/GenBank/DDBJ databases">
        <title>Characterization of isolates of Eisenbergiella tayi derived from blood cultures, using whole genome sequencing.</title>
        <authorList>
            <person name="Burdz T."/>
            <person name="Wiebe D."/>
            <person name="Huynh C."/>
            <person name="Bernard K."/>
        </authorList>
    </citation>
    <scope>NUCLEOTIDE SEQUENCE [LARGE SCALE GENOMIC DNA]</scope>
    <source>
        <strain evidence="1 4">NML 110608</strain>
    </source>
</reference>
<dbReference type="EMBL" id="MEHD01000049">
    <property type="protein sequence ID" value="ODR46530.1"/>
    <property type="molecule type" value="Genomic_DNA"/>
</dbReference>
<comment type="caution">
    <text evidence="2">The sequence shown here is derived from an EMBL/GenBank/DDBJ whole genome shotgun (WGS) entry which is preliminary data.</text>
</comment>
<dbReference type="Proteomes" id="UP000094067">
    <property type="component" value="Unassembled WGS sequence"/>
</dbReference>